<proteinExistence type="inferred from homology"/>
<keyword evidence="5" id="KW-1185">Reference proteome</keyword>
<reference evidence="4" key="2">
    <citation type="submission" date="2023-06" db="EMBL/GenBank/DDBJ databases">
        <authorList>
            <consortium name="Lawrence Berkeley National Laboratory"/>
            <person name="Haridas S."/>
            <person name="Hensen N."/>
            <person name="Bonometti L."/>
            <person name="Westerberg I."/>
            <person name="Brannstrom I.O."/>
            <person name="Guillou S."/>
            <person name="Cros-Aarteil S."/>
            <person name="Calhoun S."/>
            <person name="Kuo A."/>
            <person name="Mondo S."/>
            <person name="Pangilinan J."/>
            <person name="Riley R."/>
            <person name="Labutti K."/>
            <person name="Andreopoulos B."/>
            <person name="Lipzen A."/>
            <person name="Chen C."/>
            <person name="Yanf M."/>
            <person name="Daum C."/>
            <person name="Ng V."/>
            <person name="Clum A."/>
            <person name="Steindorff A."/>
            <person name="Ohm R."/>
            <person name="Martin F."/>
            <person name="Silar P."/>
            <person name="Natvig D."/>
            <person name="Lalanne C."/>
            <person name="Gautier V."/>
            <person name="Ament-Velasquez S.L."/>
            <person name="Kruys A."/>
            <person name="Hutchinson M.I."/>
            <person name="Powell A.J."/>
            <person name="Barry K."/>
            <person name="Miller A.N."/>
            <person name="Grigoriev I.V."/>
            <person name="Debuchy R."/>
            <person name="Gladieux P."/>
            <person name="Thoren M.H."/>
            <person name="Johannesson H."/>
        </authorList>
    </citation>
    <scope>NUCLEOTIDE SEQUENCE</scope>
    <source>
        <strain evidence="4">CBS 118394</strain>
    </source>
</reference>
<feature type="non-terminal residue" evidence="4">
    <location>
        <position position="1"/>
    </location>
</feature>
<dbReference type="InterPro" id="IPR036188">
    <property type="entry name" value="FAD/NAD-bd_sf"/>
</dbReference>
<sequence length="610" mass="65797">RNVNSVQHSYDYIIAGGGLSGLVVANRLTEDAKTTVLVVEYGDFDDTWNTAMPYYANFLPAPSVALEPLCVPQANLGNREFPVRTGATVGGGSTVNGMAVVRGEVDDYNLWAELGNDGWGWEDLLPYFEKSSMLNAPEPSIQQKYNYTFSQEGFGHGPFQASFPSWQWPDAYTITSAITKDLNLPFRKEGGTAGHNTGIVWKPLGIDGKNMTRCSARKAYYDPASQRPNLDILVTSFVSKVNFNHTDELTTVTGVEIVDRENSSAKVNITAAKEVILAAGAIHTPQILQLSGIGPASLLQSLEVPVIQDLPGVGANLQDRPRNTWKFTFKTPDPISFPLLLSNTSSPTFQSYLSEYMTNRTGPLTTAHGNNLLTVSLSNLTSSPESISSTLYSQNSDDFAPPFYFSTLSDPSDPASSSPLLEGLRVQTFLTNRLIASSVSGLFEISYGSGDSRMGLTNLKSLSRGTVHINSTDPHPGNSPPLVDYNSFSHPFDITLAVLGFKMARKILATPTLTKKLQPVELVPGLAGVQTDKEIEKALRELVLEPSSANQCGTAAMLPQGLGGVVDNELKVYGVNRLRIVDASVLPVGPAGHLQATMYAVAEKAADIIK</sequence>
<evidence type="ECO:0000313" key="5">
    <source>
        <dbReference type="Proteomes" id="UP001283341"/>
    </source>
</evidence>
<dbReference type="AlphaFoldDB" id="A0AAE0HX04"/>
<dbReference type="SUPFAM" id="SSF51905">
    <property type="entry name" value="FAD/NAD(P)-binding domain"/>
    <property type="match status" value="1"/>
</dbReference>
<dbReference type="PANTHER" id="PTHR11552">
    <property type="entry name" value="GLUCOSE-METHANOL-CHOLINE GMC OXIDOREDUCTASE"/>
    <property type="match status" value="1"/>
</dbReference>
<reference evidence="4" key="1">
    <citation type="journal article" date="2023" name="Mol. Phylogenet. Evol.">
        <title>Genome-scale phylogeny and comparative genomics of the fungal order Sordariales.</title>
        <authorList>
            <person name="Hensen N."/>
            <person name="Bonometti L."/>
            <person name="Westerberg I."/>
            <person name="Brannstrom I.O."/>
            <person name="Guillou S."/>
            <person name="Cros-Aarteil S."/>
            <person name="Calhoun S."/>
            <person name="Haridas S."/>
            <person name="Kuo A."/>
            <person name="Mondo S."/>
            <person name="Pangilinan J."/>
            <person name="Riley R."/>
            <person name="LaButti K."/>
            <person name="Andreopoulos B."/>
            <person name="Lipzen A."/>
            <person name="Chen C."/>
            <person name="Yan M."/>
            <person name="Daum C."/>
            <person name="Ng V."/>
            <person name="Clum A."/>
            <person name="Steindorff A."/>
            <person name="Ohm R.A."/>
            <person name="Martin F."/>
            <person name="Silar P."/>
            <person name="Natvig D.O."/>
            <person name="Lalanne C."/>
            <person name="Gautier V."/>
            <person name="Ament-Velasquez S.L."/>
            <person name="Kruys A."/>
            <person name="Hutchinson M.I."/>
            <person name="Powell A.J."/>
            <person name="Barry K."/>
            <person name="Miller A.N."/>
            <person name="Grigoriev I.V."/>
            <person name="Debuchy R."/>
            <person name="Gladieux P."/>
            <person name="Hiltunen Thoren M."/>
            <person name="Johannesson H."/>
        </authorList>
    </citation>
    <scope>NUCLEOTIDE SEQUENCE</scope>
    <source>
        <strain evidence="4">CBS 118394</strain>
    </source>
</reference>
<feature type="non-terminal residue" evidence="4">
    <location>
        <position position="610"/>
    </location>
</feature>
<keyword evidence="2" id="KW-0274">FAD</keyword>
<dbReference type="Gene3D" id="3.30.560.10">
    <property type="entry name" value="Glucose Oxidase, domain 3"/>
    <property type="match status" value="1"/>
</dbReference>
<dbReference type="PROSITE" id="PS00624">
    <property type="entry name" value="GMC_OXRED_2"/>
    <property type="match status" value="1"/>
</dbReference>
<dbReference type="InterPro" id="IPR000172">
    <property type="entry name" value="GMC_OxRdtase_N"/>
</dbReference>
<dbReference type="InterPro" id="IPR012132">
    <property type="entry name" value="GMC_OxRdtase"/>
</dbReference>
<keyword evidence="2" id="KW-0285">Flavoprotein</keyword>
<dbReference type="GO" id="GO:0044550">
    <property type="term" value="P:secondary metabolite biosynthetic process"/>
    <property type="evidence" value="ECO:0007669"/>
    <property type="project" value="TreeGrafter"/>
</dbReference>
<dbReference type="GO" id="GO:0016614">
    <property type="term" value="F:oxidoreductase activity, acting on CH-OH group of donors"/>
    <property type="evidence" value="ECO:0007669"/>
    <property type="project" value="InterPro"/>
</dbReference>
<feature type="binding site" evidence="2">
    <location>
        <position position="238"/>
    </location>
    <ligand>
        <name>FAD</name>
        <dbReference type="ChEBI" id="CHEBI:57692"/>
    </ligand>
</feature>
<dbReference type="GO" id="GO:0050660">
    <property type="term" value="F:flavin adenine dinucleotide binding"/>
    <property type="evidence" value="ECO:0007669"/>
    <property type="project" value="InterPro"/>
</dbReference>
<dbReference type="Pfam" id="PF05199">
    <property type="entry name" value="GMC_oxred_C"/>
    <property type="match status" value="1"/>
</dbReference>
<evidence type="ECO:0000256" key="1">
    <source>
        <dbReference type="ARBA" id="ARBA00010790"/>
    </source>
</evidence>
<dbReference type="SUPFAM" id="SSF54373">
    <property type="entry name" value="FAD-linked reductases, C-terminal domain"/>
    <property type="match status" value="1"/>
</dbReference>
<dbReference type="PIRSF" id="PIRSF000137">
    <property type="entry name" value="Alcohol_oxidase"/>
    <property type="match status" value="1"/>
</dbReference>
<dbReference type="PANTHER" id="PTHR11552:SF115">
    <property type="entry name" value="DEHYDROGENASE XPTC-RELATED"/>
    <property type="match status" value="1"/>
</dbReference>
<protein>
    <submittedName>
        <fullName evidence="4">GMC oxidoreductase</fullName>
    </submittedName>
</protein>
<dbReference type="EMBL" id="JAUEDM010000007">
    <property type="protein sequence ID" value="KAK3314159.1"/>
    <property type="molecule type" value="Genomic_DNA"/>
</dbReference>
<dbReference type="InterPro" id="IPR007867">
    <property type="entry name" value="GMC_OxRtase_C"/>
</dbReference>
<feature type="domain" description="Glucose-methanol-choline oxidoreductase N-terminal" evidence="3">
    <location>
        <begin position="280"/>
        <end position="294"/>
    </location>
</feature>
<dbReference type="Gene3D" id="3.50.50.60">
    <property type="entry name" value="FAD/NAD(P)-binding domain"/>
    <property type="match status" value="1"/>
</dbReference>
<dbReference type="Pfam" id="PF00732">
    <property type="entry name" value="GMC_oxred_N"/>
    <property type="match status" value="1"/>
</dbReference>
<evidence type="ECO:0000259" key="3">
    <source>
        <dbReference type="PROSITE" id="PS00624"/>
    </source>
</evidence>
<evidence type="ECO:0000256" key="2">
    <source>
        <dbReference type="PIRSR" id="PIRSR000137-2"/>
    </source>
</evidence>
<gene>
    <name evidence="4" type="ORF">B0H66DRAFT_452403</name>
</gene>
<comment type="cofactor">
    <cofactor evidence="2">
        <name>FAD</name>
        <dbReference type="ChEBI" id="CHEBI:57692"/>
    </cofactor>
</comment>
<comment type="similarity">
    <text evidence="1">Belongs to the GMC oxidoreductase family.</text>
</comment>
<dbReference type="Proteomes" id="UP001283341">
    <property type="component" value="Unassembled WGS sequence"/>
</dbReference>
<comment type="caution">
    <text evidence="4">The sequence shown here is derived from an EMBL/GenBank/DDBJ whole genome shotgun (WGS) entry which is preliminary data.</text>
</comment>
<organism evidence="4 5">
    <name type="scientific">Apodospora peruviana</name>
    <dbReference type="NCBI Taxonomy" id="516989"/>
    <lineage>
        <taxon>Eukaryota</taxon>
        <taxon>Fungi</taxon>
        <taxon>Dikarya</taxon>
        <taxon>Ascomycota</taxon>
        <taxon>Pezizomycotina</taxon>
        <taxon>Sordariomycetes</taxon>
        <taxon>Sordariomycetidae</taxon>
        <taxon>Sordariales</taxon>
        <taxon>Lasiosphaeriaceae</taxon>
        <taxon>Apodospora</taxon>
    </lineage>
</organism>
<accession>A0AAE0HX04</accession>
<evidence type="ECO:0000313" key="4">
    <source>
        <dbReference type="EMBL" id="KAK3314159.1"/>
    </source>
</evidence>
<name>A0AAE0HX04_9PEZI</name>